<dbReference type="Proteomes" id="UP001154282">
    <property type="component" value="Unassembled WGS sequence"/>
</dbReference>
<protein>
    <submittedName>
        <fullName evidence="1">Uncharacterized protein</fullName>
    </submittedName>
</protein>
<keyword evidence="2" id="KW-1185">Reference proteome</keyword>
<evidence type="ECO:0000313" key="2">
    <source>
        <dbReference type="Proteomes" id="UP001154282"/>
    </source>
</evidence>
<sequence>MWHSLHVGFPCWKSAHQPCGEIRYGASIEGVPCFQCQVEELGLGILREDPDCRPSSINPSIIVRAQAVAVADHNWELGTQCRLHHTGEWSSPERLKVLQE</sequence>
<evidence type="ECO:0000313" key="1">
    <source>
        <dbReference type="EMBL" id="CAI0450228.1"/>
    </source>
</evidence>
<gene>
    <name evidence="1" type="ORF">LITE_LOCUS30450</name>
</gene>
<organism evidence="1 2">
    <name type="scientific">Linum tenue</name>
    <dbReference type="NCBI Taxonomy" id="586396"/>
    <lineage>
        <taxon>Eukaryota</taxon>
        <taxon>Viridiplantae</taxon>
        <taxon>Streptophyta</taxon>
        <taxon>Embryophyta</taxon>
        <taxon>Tracheophyta</taxon>
        <taxon>Spermatophyta</taxon>
        <taxon>Magnoliopsida</taxon>
        <taxon>eudicotyledons</taxon>
        <taxon>Gunneridae</taxon>
        <taxon>Pentapetalae</taxon>
        <taxon>rosids</taxon>
        <taxon>fabids</taxon>
        <taxon>Malpighiales</taxon>
        <taxon>Linaceae</taxon>
        <taxon>Linum</taxon>
    </lineage>
</organism>
<name>A0AAV0MVP7_9ROSI</name>
<dbReference type="EMBL" id="CAMGYJ010000007">
    <property type="protein sequence ID" value="CAI0450228.1"/>
    <property type="molecule type" value="Genomic_DNA"/>
</dbReference>
<comment type="caution">
    <text evidence="1">The sequence shown here is derived from an EMBL/GenBank/DDBJ whole genome shotgun (WGS) entry which is preliminary data.</text>
</comment>
<reference evidence="1" key="1">
    <citation type="submission" date="2022-08" db="EMBL/GenBank/DDBJ databases">
        <authorList>
            <person name="Gutierrez-Valencia J."/>
        </authorList>
    </citation>
    <scope>NUCLEOTIDE SEQUENCE</scope>
</reference>
<accession>A0AAV0MVP7</accession>
<dbReference type="AlphaFoldDB" id="A0AAV0MVP7"/>
<proteinExistence type="predicted"/>